<dbReference type="InterPro" id="IPR039425">
    <property type="entry name" value="RNA_pol_sigma-70-like"/>
</dbReference>
<evidence type="ECO:0000256" key="4">
    <source>
        <dbReference type="ARBA" id="ARBA00023163"/>
    </source>
</evidence>
<dbReference type="EMBL" id="ADVG01000003">
    <property type="protein sequence ID" value="EFH84548.1"/>
    <property type="molecule type" value="Genomic_DNA"/>
</dbReference>
<evidence type="ECO:0000256" key="2">
    <source>
        <dbReference type="ARBA" id="ARBA00023015"/>
    </source>
</evidence>
<dbReference type="CDD" id="cd06171">
    <property type="entry name" value="Sigma70_r4"/>
    <property type="match status" value="1"/>
</dbReference>
<dbReference type="PANTHER" id="PTHR43133">
    <property type="entry name" value="RNA POLYMERASE ECF-TYPE SIGMA FACTO"/>
    <property type="match status" value="1"/>
</dbReference>
<dbReference type="InParanoid" id="D6TWG5"/>
<keyword evidence="3" id="KW-0731">Sigma factor</keyword>
<keyword evidence="4" id="KW-0804">Transcription</keyword>
<dbReference type="SUPFAM" id="SSF88659">
    <property type="entry name" value="Sigma3 and sigma4 domains of RNA polymerase sigma factors"/>
    <property type="match status" value="1"/>
</dbReference>
<evidence type="ECO:0000259" key="5">
    <source>
        <dbReference type="Pfam" id="PF04542"/>
    </source>
</evidence>
<name>D6TWG5_KTERA</name>
<comment type="similarity">
    <text evidence="1">Belongs to the sigma-70 factor family. ECF subfamily.</text>
</comment>
<dbReference type="PANTHER" id="PTHR43133:SF51">
    <property type="entry name" value="RNA POLYMERASE SIGMA FACTOR"/>
    <property type="match status" value="1"/>
</dbReference>
<dbReference type="OrthoDB" id="9782108at2"/>
<dbReference type="InterPro" id="IPR036388">
    <property type="entry name" value="WH-like_DNA-bd_sf"/>
</dbReference>
<dbReference type="InterPro" id="IPR013324">
    <property type="entry name" value="RNA_pol_sigma_r3/r4-like"/>
</dbReference>
<dbReference type="SUPFAM" id="SSF88946">
    <property type="entry name" value="Sigma2 domain of RNA polymerase sigma factors"/>
    <property type="match status" value="1"/>
</dbReference>
<feature type="domain" description="RNA polymerase sigma-70 region 2" evidence="5">
    <location>
        <begin position="39"/>
        <end position="106"/>
    </location>
</feature>
<evidence type="ECO:0000256" key="1">
    <source>
        <dbReference type="ARBA" id="ARBA00010641"/>
    </source>
</evidence>
<organism evidence="7 8">
    <name type="scientific">Ktedonobacter racemifer DSM 44963</name>
    <dbReference type="NCBI Taxonomy" id="485913"/>
    <lineage>
        <taxon>Bacteria</taxon>
        <taxon>Bacillati</taxon>
        <taxon>Chloroflexota</taxon>
        <taxon>Ktedonobacteria</taxon>
        <taxon>Ktedonobacterales</taxon>
        <taxon>Ktedonobacteraceae</taxon>
        <taxon>Ktedonobacter</taxon>
    </lineage>
</organism>
<dbReference type="InterPro" id="IPR013325">
    <property type="entry name" value="RNA_pol_sigma_r2"/>
</dbReference>
<evidence type="ECO:0000259" key="6">
    <source>
        <dbReference type="Pfam" id="PF08281"/>
    </source>
</evidence>
<evidence type="ECO:0000313" key="8">
    <source>
        <dbReference type="Proteomes" id="UP000004508"/>
    </source>
</evidence>
<comment type="caution">
    <text evidence="7">The sequence shown here is derived from an EMBL/GenBank/DDBJ whole genome shotgun (WGS) entry which is preliminary data.</text>
</comment>
<dbReference type="InterPro" id="IPR014284">
    <property type="entry name" value="RNA_pol_sigma-70_dom"/>
</dbReference>
<dbReference type="eggNOG" id="COG1595">
    <property type="taxonomic scope" value="Bacteria"/>
</dbReference>
<dbReference type="Proteomes" id="UP000004508">
    <property type="component" value="Unassembled WGS sequence"/>
</dbReference>
<dbReference type="Gene3D" id="1.10.10.10">
    <property type="entry name" value="Winged helix-like DNA-binding domain superfamily/Winged helix DNA-binding domain"/>
    <property type="match status" value="1"/>
</dbReference>
<sequence length="208" mass="24162">MSSLGSRQHQALMPSSLDMPDAVLAQQALAGNQLAFEAMVQRYQKPLFNFIYKQLGDYDQACDVLQHVLLRFATFLPLLERNRSFKSWLFRVARNCCVDELRRRSRHALPFSQVEVYEDVLEEQSILLEIPDQRPSPEEMAERRETQLLLQEAIGSLPPTFRAIVWLRYAYQPSFAEIGKVLNMPAVTVSTYFRRAKVLLRQRLETQV</sequence>
<reference evidence="7 8" key="1">
    <citation type="journal article" date="2011" name="Stand. Genomic Sci.">
        <title>Non-contiguous finished genome sequence and contextual data of the filamentous soil bacterium Ktedonobacter racemifer type strain (SOSP1-21).</title>
        <authorList>
            <person name="Chang Y.J."/>
            <person name="Land M."/>
            <person name="Hauser L."/>
            <person name="Chertkov O."/>
            <person name="Del Rio T.G."/>
            <person name="Nolan M."/>
            <person name="Copeland A."/>
            <person name="Tice H."/>
            <person name="Cheng J.F."/>
            <person name="Lucas S."/>
            <person name="Han C."/>
            <person name="Goodwin L."/>
            <person name="Pitluck S."/>
            <person name="Ivanova N."/>
            <person name="Ovchinikova G."/>
            <person name="Pati A."/>
            <person name="Chen A."/>
            <person name="Palaniappan K."/>
            <person name="Mavromatis K."/>
            <person name="Liolios K."/>
            <person name="Brettin T."/>
            <person name="Fiebig A."/>
            <person name="Rohde M."/>
            <person name="Abt B."/>
            <person name="Goker M."/>
            <person name="Detter J.C."/>
            <person name="Woyke T."/>
            <person name="Bristow J."/>
            <person name="Eisen J.A."/>
            <person name="Markowitz V."/>
            <person name="Hugenholtz P."/>
            <person name="Kyrpides N.C."/>
            <person name="Klenk H.P."/>
            <person name="Lapidus A."/>
        </authorList>
    </citation>
    <scope>NUCLEOTIDE SEQUENCE [LARGE SCALE GENOMIC DNA]</scope>
    <source>
        <strain evidence="8">DSM 44963</strain>
    </source>
</reference>
<dbReference type="Pfam" id="PF08281">
    <property type="entry name" value="Sigma70_r4_2"/>
    <property type="match status" value="1"/>
</dbReference>
<proteinExistence type="inferred from homology"/>
<dbReference type="InterPro" id="IPR013249">
    <property type="entry name" value="RNA_pol_sigma70_r4_t2"/>
</dbReference>
<dbReference type="GO" id="GO:0016987">
    <property type="term" value="F:sigma factor activity"/>
    <property type="evidence" value="ECO:0007669"/>
    <property type="project" value="UniProtKB-KW"/>
</dbReference>
<dbReference type="NCBIfam" id="TIGR02937">
    <property type="entry name" value="sigma70-ECF"/>
    <property type="match status" value="1"/>
</dbReference>
<dbReference type="AlphaFoldDB" id="D6TWG5"/>
<dbReference type="GO" id="GO:0003677">
    <property type="term" value="F:DNA binding"/>
    <property type="evidence" value="ECO:0007669"/>
    <property type="project" value="InterPro"/>
</dbReference>
<evidence type="ECO:0000256" key="3">
    <source>
        <dbReference type="ARBA" id="ARBA00023082"/>
    </source>
</evidence>
<gene>
    <name evidence="7" type="ORF">Krac_5619</name>
</gene>
<protein>
    <submittedName>
        <fullName evidence="7">RNA polymerase, sigma-24 subunit, ECF subfamily</fullName>
    </submittedName>
</protein>
<dbReference type="Gene3D" id="1.10.1740.10">
    <property type="match status" value="1"/>
</dbReference>
<dbReference type="Pfam" id="PF04542">
    <property type="entry name" value="Sigma70_r2"/>
    <property type="match status" value="1"/>
</dbReference>
<dbReference type="GO" id="GO:0006352">
    <property type="term" value="P:DNA-templated transcription initiation"/>
    <property type="evidence" value="ECO:0007669"/>
    <property type="project" value="InterPro"/>
</dbReference>
<dbReference type="InterPro" id="IPR007627">
    <property type="entry name" value="RNA_pol_sigma70_r2"/>
</dbReference>
<keyword evidence="8" id="KW-1185">Reference proteome</keyword>
<dbReference type="RefSeq" id="WP_007916192.1">
    <property type="nucleotide sequence ID" value="NZ_ADVG01000003.1"/>
</dbReference>
<dbReference type="STRING" id="485913.Krac_5619"/>
<feature type="domain" description="RNA polymerase sigma factor 70 region 4 type 2" evidence="6">
    <location>
        <begin position="148"/>
        <end position="198"/>
    </location>
</feature>
<evidence type="ECO:0000313" key="7">
    <source>
        <dbReference type="EMBL" id="EFH84548.1"/>
    </source>
</evidence>
<keyword evidence="2" id="KW-0805">Transcription regulation</keyword>
<accession>D6TWG5</accession>